<dbReference type="Proteomes" id="UP000187526">
    <property type="component" value="Unassembled WGS sequence"/>
</dbReference>
<accession>A0A1R1I2F0</accession>
<gene>
    <name evidence="3" type="ORF">BJN45_11605</name>
</gene>
<dbReference type="InterPro" id="IPR006860">
    <property type="entry name" value="FecR"/>
</dbReference>
<feature type="domain" description="FecR protein" evidence="2">
    <location>
        <begin position="40"/>
        <end position="143"/>
    </location>
</feature>
<evidence type="ECO:0000259" key="2">
    <source>
        <dbReference type="Pfam" id="PF04773"/>
    </source>
</evidence>
<dbReference type="STRING" id="418702.BJN45_11605"/>
<protein>
    <recommendedName>
        <fullName evidence="2">FecR protein domain-containing protein</fullName>
    </recommendedName>
</protein>
<feature type="region of interest" description="Disordered" evidence="1">
    <location>
        <begin position="164"/>
        <end position="190"/>
    </location>
</feature>
<dbReference type="Gene3D" id="2.60.120.1440">
    <property type="match status" value="1"/>
</dbReference>
<proteinExistence type="predicted"/>
<dbReference type="Pfam" id="PF04773">
    <property type="entry name" value="FecR"/>
    <property type="match status" value="1"/>
</dbReference>
<dbReference type="EMBL" id="MTHD01000004">
    <property type="protein sequence ID" value="OMG52895.1"/>
    <property type="molecule type" value="Genomic_DNA"/>
</dbReference>
<keyword evidence="4" id="KW-1185">Reference proteome</keyword>
<dbReference type="Gene3D" id="2.40.160.90">
    <property type="match status" value="1"/>
</dbReference>
<dbReference type="AlphaFoldDB" id="A0A1R1I2F0"/>
<evidence type="ECO:0000313" key="3">
    <source>
        <dbReference type="EMBL" id="OMG52895.1"/>
    </source>
</evidence>
<feature type="compositionally biased region" description="Basic and acidic residues" evidence="1">
    <location>
        <begin position="164"/>
        <end position="178"/>
    </location>
</feature>
<dbReference type="PANTHER" id="PTHR38731">
    <property type="entry name" value="LIPL45-RELATED LIPOPROTEIN-RELATED"/>
    <property type="match status" value="1"/>
</dbReference>
<evidence type="ECO:0000313" key="4">
    <source>
        <dbReference type="Proteomes" id="UP000187526"/>
    </source>
</evidence>
<name>A0A1R1I2F0_9RHOO</name>
<comment type="caution">
    <text evidence="3">The sequence shown here is derived from an EMBL/GenBank/DDBJ whole genome shotgun (WGS) entry which is preliminary data.</text>
</comment>
<reference evidence="3 4" key="1">
    <citation type="submission" date="2016-10" db="EMBL/GenBank/DDBJ databases">
        <title>Alkaliphiles isolated from bioreactors.</title>
        <authorList>
            <person name="Salah Z."/>
            <person name="Rout S.P."/>
            <person name="Humphreys P.N."/>
        </authorList>
    </citation>
    <scope>NUCLEOTIDE SEQUENCE [LARGE SCALE GENOMIC DNA]</scope>
    <source>
        <strain evidence="3 4">ZS02</strain>
    </source>
</reference>
<evidence type="ECO:0000256" key="1">
    <source>
        <dbReference type="SAM" id="MobiDB-lite"/>
    </source>
</evidence>
<organism evidence="3 4">
    <name type="scientific">Azonexus hydrophilus</name>
    <dbReference type="NCBI Taxonomy" id="418702"/>
    <lineage>
        <taxon>Bacteria</taxon>
        <taxon>Pseudomonadati</taxon>
        <taxon>Pseudomonadota</taxon>
        <taxon>Betaproteobacteria</taxon>
        <taxon>Rhodocyclales</taxon>
        <taxon>Azonexaceae</taxon>
        <taxon>Azonexus</taxon>
    </lineage>
</organism>
<sequence>MASAASAARLDFATGEVRALSPAGLARQLAKGSELQSGETVQTGRDGRAQLRFSDGGMLSLQPGSEFRLDDYQFSGQADGSEAGFFSLLKGGLRTITGLIGRSNRDRYKVTTSVATIGIRGTEYTISYLDPETIAVATGEGRIEVCNKAGCVLVSSGEAAVVRGSEEAPKLTDSRPRLDPAQPVTDDLRPPFAAGETQLQTMASGPGYTMVHASNVAGPATQAGVTAQFNNFDLLTRADSAPHSFALTGGTAQASSRDGVIGWGRWSNGVREDGTAIPNFHYVVGKLTPMSELTGLGAGTYTYSLIGGSTPVNTQGVAGSLNTATMQANFGAGTMALTLNLGVTVAGNSYTFTQALAPMTTSQTFAFAALDDGALGTGSASGMFVGTNAQYVGVSYSVTPFNEDAIKGSAALGR</sequence>